<dbReference type="AlphaFoldDB" id="A0AAD8A052"/>
<proteinExistence type="predicted"/>
<keyword evidence="1" id="KW-0812">Transmembrane</keyword>
<sequence length="239" mass="27756">KVDKTVEKDGKAFSFTCIYRIGEIVHYANFVGPSNFLVSIPKHILVADPLPFAGHVVSWDRIPLCVCKHVLRCFNKSVYVGITFLFHWIVKASGIHSSSYITSFYKGVQFIFRELHQPCDLLYIVILHRTWVTSVMNMAKDVSEPSYRLYNAIVLLFTLLLCYYLIVILLLCFLYVIFLHHTREHFANLTNSTMKELHTVKPHENLSYILVHIFYIFQAYLHAYLVLYFAYKSGLSLCA</sequence>
<gene>
    <name evidence="2" type="ORF">L9F63_016941</name>
</gene>
<name>A0AAD8A052_DIPPU</name>
<evidence type="ECO:0000313" key="3">
    <source>
        <dbReference type="Proteomes" id="UP001233999"/>
    </source>
</evidence>
<keyword evidence="1" id="KW-1133">Transmembrane helix</keyword>
<dbReference type="Proteomes" id="UP001233999">
    <property type="component" value="Unassembled WGS sequence"/>
</dbReference>
<reference evidence="2" key="2">
    <citation type="submission" date="2023-05" db="EMBL/GenBank/DDBJ databases">
        <authorList>
            <person name="Fouks B."/>
        </authorList>
    </citation>
    <scope>NUCLEOTIDE SEQUENCE</scope>
    <source>
        <strain evidence="2">Stay&amp;Tobe</strain>
        <tissue evidence="2">Testes</tissue>
    </source>
</reference>
<keyword evidence="3" id="KW-1185">Reference proteome</keyword>
<feature type="non-terminal residue" evidence="2">
    <location>
        <position position="1"/>
    </location>
</feature>
<accession>A0AAD8A052</accession>
<protein>
    <submittedName>
        <fullName evidence="2">Uncharacterized protein</fullName>
    </submittedName>
</protein>
<comment type="caution">
    <text evidence="2">The sequence shown here is derived from an EMBL/GenBank/DDBJ whole genome shotgun (WGS) entry which is preliminary data.</text>
</comment>
<evidence type="ECO:0000256" key="1">
    <source>
        <dbReference type="SAM" id="Phobius"/>
    </source>
</evidence>
<feature type="non-terminal residue" evidence="2">
    <location>
        <position position="239"/>
    </location>
</feature>
<organism evidence="2 3">
    <name type="scientific">Diploptera punctata</name>
    <name type="common">Pacific beetle cockroach</name>
    <dbReference type="NCBI Taxonomy" id="6984"/>
    <lineage>
        <taxon>Eukaryota</taxon>
        <taxon>Metazoa</taxon>
        <taxon>Ecdysozoa</taxon>
        <taxon>Arthropoda</taxon>
        <taxon>Hexapoda</taxon>
        <taxon>Insecta</taxon>
        <taxon>Pterygota</taxon>
        <taxon>Neoptera</taxon>
        <taxon>Polyneoptera</taxon>
        <taxon>Dictyoptera</taxon>
        <taxon>Blattodea</taxon>
        <taxon>Blaberoidea</taxon>
        <taxon>Blaberidae</taxon>
        <taxon>Diplopterinae</taxon>
        <taxon>Diploptera</taxon>
    </lineage>
</organism>
<evidence type="ECO:0000313" key="2">
    <source>
        <dbReference type="EMBL" id="KAJ9589957.1"/>
    </source>
</evidence>
<reference evidence="2" key="1">
    <citation type="journal article" date="2023" name="IScience">
        <title>Live-bearing cockroach genome reveals convergent evolutionary mechanisms linked to viviparity in insects and beyond.</title>
        <authorList>
            <person name="Fouks B."/>
            <person name="Harrison M.C."/>
            <person name="Mikhailova A.A."/>
            <person name="Marchal E."/>
            <person name="English S."/>
            <person name="Carruthers M."/>
            <person name="Jennings E.C."/>
            <person name="Chiamaka E.L."/>
            <person name="Frigard R.A."/>
            <person name="Pippel M."/>
            <person name="Attardo G.M."/>
            <person name="Benoit J.B."/>
            <person name="Bornberg-Bauer E."/>
            <person name="Tobe S.S."/>
        </authorList>
    </citation>
    <scope>NUCLEOTIDE SEQUENCE</scope>
    <source>
        <strain evidence="2">Stay&amp;Tobe</strain>
    </source>
</reference>
<dbReference type="EMBL" id="JASPKZ010004581">
    <property type="protein sequence ID" value="KAJ9589957.1"/>
    <property type="molecule type" value="Genomic_DNA"/>
</dbReference>
<feature type="transmembrane region" description="Helical" evidence="1">
    <location>
        <begin position="151"/>
        <end position="178"/>
    </location>
</feature>
<keyword evidence="1" id="KW-0472">Membrane</keyword>
<feature type="transmembrane region" description="Helical" evidence="1">
    <location>
        <begin position="209"/>
        <end position="231"/>
    </location>
</feature>